<dbReference type="Gene3D" id="2.30.40.10">
    <property type="entry name" value="Urease, subunit C, domain 1"/>
    <property type="match status" value="1"/>
</dbReference>
<name>A0A2A2HD55_9EURY</name>
<dbReference type="GO" id="GO:0000034">
    <property type="term" value="F:adenine deaminase activity"/>
    <property type="evidence" value="ECO:0007669"/>
    <property type="project" value="UniProtKB-UniRule"/>
</dbReference>
<comment type="catalytic activity">
    <reaction evidence="5 6">
        <text>adenine + H2O + H(+) = hypoxanthine + NH4(+)</text>
        <dbReference type="Rhea" id="RHEA:23688"/>
        <dbReference type="ChEBI" id="CHEBI:15377"/>
        <dbReference type="ChEBI" id="CHEBI:15378"/>
        <dbReference type="ChEBI" id="CHEBI:16708"/>
        <dbReference type="ChEBI" id="CHEBI:17368"/>
        <dbReference type="ChEBI" id="CHEBI:28938"/>
        <dbReference type="EC" id="3.5.4.2"/>
    </reaction>
</comment>
<dbReference type="InterPro" id="IPR026912">
    <property type="entry name" value="Adenine_deam_C"/>
</dbReference>
<reference evidence="9 11" key="2">
    <citation type="journal article" date="2017" name="BMC Genomics">
        <title>Genomic analysis of methanogenic archaea reveals a shift towards energy conservation.</title>
        <authorList>
            <person name="Gilmore S.P."/>
            <person name="Henske J.K."/>
            <person name="Sexton J.A."/>
            <person name="Solomon K.V."/>
            <person name="Seppala S."/>
            <person name="Yoo J.I."/>
            <person name="Huyett L.M."/>
            <person name="Pressman A."/>
            <person name="Cogan J.Z."/>
            <person name="Kivenson V."/>
            <person name="Peng X."/>
            <person name="Tan Y."/>
            <person name="Valentine D.L."/>
            <person name="O'Malley M.A."/>
        </authorList>
    </citation>
    <scope>NUCLEOTIDE SEQUENCE [LARGE SCALE GENOMIC DNA]</scope>
    <source>
        <strain evidence="9 11">1R-7</strain>
    </source>
</reference>
<dbReference type="Proteomes" id="UP000217528">
    <property type="component" value="Unassembled WGS sequence"/>
</dbReference>
<dbReference type="RefSeq" id="WP_095608873.1">
    <property type="nucleotide sequence ID" value="NZ_LMVN01000021.1"/>
</dbReference>
<evidence type="ECO:0000256" key="6">
    <source>
        <dbReference type="HAMAP-Rule" id="MF_01518"/>
    </source>
</evidence>
<reference evidence="10 12" key="1">
    <citation type="submission" date="2016-04" db="EMBL/GenBank/DDBJ databases">
        <title>Genome sequence of Methanosphaera cuniculi DSM 4103.</title>
        <authorList>
            <person name="Poehlein A."/>
            <person name="Seedorf H."/>
            <person name="Daniel R."/>
        </authorList>
    </citation>
    <scope>NUCLEOTIDE SEQUENCE [LARGE SCALE GENOMIC DNA]</scope>
    <source>
        <strain evidence="10 12">DSM 4103</strain>
    </source>
</reference>
<comment type="similarity">
    <text evidence="1 6">Belongs to the metallo-dependent hydrolases superfamily. Adenine deaminase family.</text>
</comment>
<evidence type="ECO:0000313" key="10">
    <source>
        <dbReference type="EMBL" id="PWL08515.1"/>
    </source>
</evidence>
<evidence type="ECO:0000313" key="11">
    <source>
        <dbReference type="Proteomes" id="UP000217528"/>
    </source>
</evidence>
<evidence type="ECO:0000259" key="8">
    <source>
        <dbReference type="Pfam" id="PF13382"/>
    </source>
</evidence>
<dbReference type="GO" id="GO:0006146">
    <property type="term" value="P:adenine catabolic process"/>
    <property type="evidence" value="ECO:0007669"/>
    <property type="project" value="InterPro"/>
</dbReference>
<dbReference type="CDD" id="cd01295">
    <property type="entry name" value="AdeC"/>
    <property type="match status" value="1"/>
</dbReference>
<accession>A0A2A2HD55</accession>
<feature type="domain" description="Adenine deaminase C-terminal" evidence="8">
    <location>
        <begin position="368"/>
        <end position="532"/>
    </location>
</feature>
<evidence type="ECO:0000256" key="3">
    <source>
        <dbReference type="ARBA" id="ARBA00022801"/>
    </source>
</evidence>
<comment type="caution">
    <text evidence="9">The sequence shown here is derived from an EMBL/GenBank/DDBJ whole genome shotgun (WGS) entry which is preliminary data.</text>
</comment>
<dbReference type="EMBL" id="LMVN01000021">
    <property type="protein sequence ID" value="PAV07206.1"/>
    <property type="molecule type" value="Genomic_DNA"/>
</dbReference>
<evidence type="ECO:0000259" key="7">
    <source>
        <dbReference type="Pfam" id="PF01979"/>
    </source>
</evidence>
<gene>
    <name evidence="10" type="primary">adeC</name>
    <name evidence="6" type="synonym">ade</name>
    <name evidence="9" type="ORF">ASJ82_05915</name>
    <name evidence="10" type="ORF">MSCUN_05940</name>
</gene>
<dbReference type="SUPFAM" id="SSF51338">
    <property type="entry name" value="Composite domain of metallo-dependent hydrolases"/>
    <property type="match status" value="1"/>
</dbReference>
<evidence type="ECO:0000256" key="1">
    <source>
        <dbReference type="ARBA" id="ARBA00006773"/>
    </source>
</evidence>
<sequence>MIIKGNILNVYTDEVYPAEIRIEHGIIQSIKEVNKYFKDLIVPGFIDSHIHIESSLLTPSRFAEVALKHGTTSVVADPHEIANVMGMEGIEYMYEDAKHSPLNYYFTAPSCVPTTSFETAGGKINAHDIDSLFDRDDFVALGEVMDYPAVIAHDKKMMDKIKVAKKHEKPIDGHAPLLSGFDLQEYVKCGISTDHECTTLKEAMEKKRQGMKIMIREGSENHSLEALLHSGGDFLVSDDLKAEDLIEGHLDLSLRKAVDLGMDPFDAIKLVTCNPARHYGINAGAIVPGRKADLVFVDNLEDFNVKRVIINGNTIYKKQKLLYRANPKSVRNTINLKHRNANDFDVKMPNPKANSAIVNVISVNDDSIITGTSTAKLNVEKGNVIPSVFEDVLKISVLDRYGRNTIANGFVRGFGIKNGAIASSVSHDSHNVIVVGTNGHYMAEAVNNIHKNKGGLVAVSANETVDLPLPIAGLMSPDSAGSVAEKSNELNEFVKSMGCNLRSPFTTLSFIALPVVPTLKMTNKGLFDVNKQEFIDVIKQ</sequence>
<dbReference type="Gene3D" id="3.20.20.140">
    <property type="entry name" value="Metal-dependent hydrolases"/>
    <property type="match status" value="1"/>
</dbReference>
<organism evidence="9 11">
    <name type="scientific">Methanosphaera cuniculi</name>
    <dbReference type="NCBI Taxonomy" id="1077256"/>
    <lineage>
        <taxon>Archaea</taxon>
        <taxon>Methanobacteriati</taxon>
        <taxon>Methanobacteriota</taxon>
        <taxon>Methanomada group</taxon>
        <taxon>Methanobacteria</taxon>
        <taxon>Methanobacteriales</taxon>
        <taxon>Methanobacteriaceae</taxon>
        <taxon>Methanosphaera</taxon>
    </lineage>
</organism>
<dbReference type="EMBL" id="LWMS01000014">
    <property type="protein sequence ID" value="PWL08515.1"/>
    <property type="molecule type" value="Genomic_DNA"/>
</dbReference>
<keyword evidence="4 6" id="KW-0464">Manganese</keyword>
<dbReference type="PANTHER" id="PTHR11113:SF2">
    <property type="entry name" value="ADENINE DEAMINASE"/>
    <property type="match status" value="1"/>
</dbReference>
<evidence type="ECO:0000313" key="9">
    <source>
        <dbReference type="EMBL" id="PAV07206.1"/>
    </source>
</evidence>
<dbReference type="Pfam" id="PF01979">
    <property type="entry name" value="Amidohydro_1"/>
    <property type="match status" value="1"/>
</dbReference>
<feature type="domain" description="Amidohydrolase-related" evidence="7">
    <location>
        <begin position="41"/>
        <end position="314"/>
    </location>
</feature>
<dbReference type="Pfam" id="PF13382">
    <property type="entry name" value="Adenine_deam_C"/>
    <property type="match status" value="1"/>
</dbReference>
<dbReference type="EC" id="3.5.4.2" evidence="2 6"/>
<keyword evidence="3 6" id="KW-0378">Hydrolase</keyword>
<evidence type="ECO:0000256" key="5">
    <source>
        <dbReference type="ARBA" id="ARBA00047720"/>
    </source>
</evidence>
<evidence type="ECO:0000256" key="2">
    <source>
        <dbReference type="ARBA" id="ARBA00012782"/>
    </source>
</evidence>
<dbReference type="InterPro" id="IPR006680">
    <property type="entry name" value="Amidohydro-rel"/>
</dbReference>
<dbReference type="InterPro" id="IPR032466">
    <property type="entry name" value="Metal_Hydrolase"/>
</dbReference>
<dbReference type="PANTHER" id="PTHR11113">
    <property type="entry name" value="N-ACETYLGLUCOSAMINE-6-PHOSPHATE DEACETYLASE"/>
    <property type="match status" value="1"/>
</dbReference>
<dbReference type="SUPFAM" id="SSF51556">
    <property type="entry name" value="Metallo-dependent hydrolases"/>
    <property type="match status" value="1"/>
</dbReference>
<evidence type="ECO:0000313" key="12">
    <source>
        <dbReference type="Proteomes" id="UP000246004"/>
    </source>
</evidence>
<protein>
    <recommendedName>
        <fullName evidence="2 6">Adenine deaminase</fullName>
        <shortName evidence="6">Adenase</shortName>
        <shortName evidence="6">Adenine aminase</shortName>
        <ecNumber evidence="2 6">3.5.4.2</ecNumber>
    </recommendedName>
</protein>
<evidence type="ECO:0000256" key="4">
    <source>
        <dbReference type="ARBA" id="ARBA00023211"/>
    </source>
</evidence>
<dbReference type="InterPro" id="IPR006679">
    <property type="entry name" value="Adenine_deam"/>
</dbReference>
<dbReference type="InterPro" id="IPR011059">
    <property type="entry name" value="Metal-dep_hydrolase_composite"/>
</dbReference>
<dbReference type="NCBIfam" id="TIGR01178">
    <property type="entry name" value="ade"/>
    <property type="match status" value="1"/>
</dbReference>
<dbReference type="AlphaFoldDB" id="A0A2A2HD55"/>
<dbReference type="HAMAP" id="MF_01518">
    <property type="entry name" value="Adenine_deamin"/>
    <property type="match status" value="1"/>
</dbReference>
<proteinExistence type="inferred from homology"/>
<keyword evidence="11" id="KW-1185">Reference proteome</keyword>
<dbReference type="Proteomes" id="UP000246004">
    <property type="component" value="Unassembled WGS sequence"/>
</dbReference>
<comment type="cofactor">
    <cofactor evidence="6">
        <name>Mn(2+)</name>
        <dbReference type="ChEBI" id="CHEBI:29035"/>
    </cofactor>
</comment>
<dbReference type="OrthoDB" id="24954at2157"/>